<feature type="chain" id="PRO_5035726261" description="CBM1 domain-containing protein" evidence="3">
    <location>
        <begin position="20"/>
        <end position="450"/>
    </location>
</feature>
<evidence type="ECO:0000256" key="2">
    <source>
        <dbReference type="SAM" id="MobiDB-lite"/>
    </source>
</evidence>
<keyword evidence="1 3" id="KW-0732">Signal</keyword>
<feature type="region of interest" description="Disordered" evidence="2">
    <location>
        <begin position="403"/>
        <end position="422"/>
    </location>
</feature>
<feature type="compositionally biased region" description="Pro residues" evidence="2">
    <location>
        <begin position="403"/>
        <end position="414"/>
    </location>
</feature>
<dbReference type="InterPro" id="IPR035971">
    <property type="entry name" value="CBD_sf"/>
</dbReference>
<evidence type="ECO:0000256" key="3">
    <source>
        <dbReference type="SAM" id="SignalP"/>
    </source>
</evidence>
<dbReference type="SUPFAM" id="SSF57180">
    <property type="entry name" value="Cellulose-binding domain"/>
    <property type="match status" value="1"/>
</dbReference>
<dbReference type="GO" id="GO:0030248">
    <property type="term" value="F:cellulose binding"/>
    <property type="evidence" value="ECO:0007669"/>
    <property type="project" value="InterPro"/>
</dbReference>
<feature type="signal peptide" evidence="3">
    <location>
        <begin position="1"/>
        <end position="19"/>
    </location>
</feature>
<dbReference type="AlphaFoldDB" id="A0A8S0WQR5"/>
<organism evidence="5 6">
    <name type="scientific">Cyclocybe aegerita</name>
    <name type="common">Black poplar mushroom</name>
    <name type="synonym">Agrocybe aegerita</name>
    <dbReference type="NCBI Taxonomy" id="1973307"/>
    <lineage>
        <taxon>Eukaryota</taxon>
        <taxon>Fungi</taxon>
        <taxon>Dikarya</taxon>
        <taxon>Basidiomycota</taxon>
        <taxon>Agaricomycotina</taxon>
        <taxon>Agaricomycetes</taxon>
        <taxon>Agaricomycetidae</taxon>
        <taxon>Agaricales</taxon>
        <taxon>Agaricineae</taxon>
        <taxon>Bolbitiaceae</taxon>
        <taxon>Cyclocybe</taxon>
    </lineage>
</organism>
<dbReference type="SMART" id="SM00236">
    <property type="entry name" value="fCBD"/>
    <property type="match status" value="1"/>
</dbReference>
<dbReference type="InterPro" id="IPR018535">
    <property type="entry name" value="DUF1996"/>
</dbReference>
<dbReference type="PANTHER" id="PTHR43662:SF3">
    <property type="entry name" value="DOMAIN PROTEIN, PUTATIVE (AFU_ORTHOLOGUE AFUA_6G11970)-RELATED"/>
    <property type="match status" value="1"/>
</dbReference>
<protein>
    <recommendedName>
        <fullName evidence="4">CBM1 domain-containing protein</fullName>
    </recommendedName>
</protein>
<gene>
    <name evidence="5" type="ORF">AAE3_LOCUS5487</name>
</gene>
<comment type="caution">
    <text evidence="5">The sequence shown here is derived from an EMBL/GenBank/DDBJ whole genome shotgun (WGS) entry which is preliminary data.</text>
</comment>
<dbReference type="InterPro" id="IPR000254">
    <property type="entry name" value="CBD"/>
</dbReference>
<evidence type="ECO:0000313" key="5">
    <source>
        <dbReference type="EMBL" id="CAA7263112.1"/>
    </source>
</evidence>
<dbReference type="PROSITE" id="PS51164">
    <property type="entry name" value="CBM1_2"/>
    <property type="match status" value="1"/>
</dbReference>
<dbReference type="PANTHER" id="PTHR43662">
    <property type="match status" value="1"/>
</dbReference>
<dbReference type="OrthoDB" id="74764at2759"/>
<sequence>MHWCSLLSLAVLTAPYAQALIRFPCAQLVTERLDPLVFPGEVSPHVHQIIGGNAFNITMDPSNDISRLATCTTCKFKENKSNYWTAVMYFKHPNGTFIRVPQMPNHLTGSPDGGMTVYYIPPTDRSKVTAFPPGFRMIAGNPMRRQQTSANPNSPEAWSSSFRCWQTSGFTDASNSSPPGAGNYDTVTLPPRPCPAGIRSHIFFPACWDGKNLDSPDHASHVAYFQGNVDRNAGMILMKGTCPSTHPVRMPLLFFETVWDTRPFNSMWPSDGSQPFVLSMGDPTGYGHHGDYVFGWEGDALQRAMDNCATDILGLPDSCRVLTQISDAEMNSCKQATRVPEPINYLRELPGCNPIQNGPAQATMPASCDAVSTTAAGGGNPPATAAPPVVTVAPPVVTVAPPVPTQAPPAPQQPASPKWGQCGGQGWTGPTTCDAGSTCTFQNQWYSQCL</sequence>
<evidence type="ECO:0000313" key="6">
    <source>
        <dbReference type="Proteomes" id="UP000467700"/>
    </source>
</evidence>
<dbReference type="GO" id="GO:0005576">
    <property type="term" value="C:extracellular region"/>
    <property type="evidence" value="ECO:0007669"/>
    <property type="project" value="InterPro"/>
</dbReference>
<feature type="domain" description="CBM1" evidence="4">
    <location>
        <begin position="414"/>
        <end position="450"/>
    </location>
</feature>
<dbReference type="Pfam" id="PF00734">
    <property type="entry name" value="CBM_1"/>
    <property type="match status" value="1"/>
</dbReference>
<dbReference type="Proteomes" id="UP000467700">
    <property type="component" value="Unassembled WGS sequence"/>
</dbReference>
<reference evidence="5 6" key="1">
    <citation type="submission" date="2020-01" db="EMBL/GenBank/DDBJ databases">
        <authorList>
            <person name="Gupta K D."/>
        </authorList>
    </citation>
    <scope>NUCLEOTIDE SEQUENCE [LARGE SCALE GENOMIC DNA]</scope>
</reference>
<evidence type="ECO:0000256" key="1">
    <source>
        <dbReference type="ARBA" id="ARBA00022729"/>
    </source>
</evidence>
<accession>A0A8S0WQR5</accession>
<keyword evidence="6" id="KW-1185">Reference proteome</keyword>
<dbReference type="EMBL" id="CACVBS010000038">
    <property type="protein sequence ID" value="CAA7263112.1"/>
    <property type="molecule type" value="Genomic_DNA"/>
</dbReference>
<proteinExistence type="predicted"/>
<evidence type="ECO:0000259" key="4">
    <source>
        <dbReference type="PROSITE" id="PS51164"/>
    </source>
</evidence>
<name>A0A8S0WQR5_CYCAE</name>
<dbReference type="GO" id="GO:0005975">
    <property type="term" value="P:carbohydrate metabolic process"/>
    <property type="evidence" value="ECO:0007669"/>
    <property type="project" value="InterPro"/>
</dbReference>
<dbReference type="Pfam" id="PF09362">
    <property type="entry name" value="DUF1996"/>
    <property type="match status" value="1"/>
</dbReference>
<dbReference type="PROSITE" id="PS00562">
    <property type="entry name" value="CBM1_1"/>
    <property type="match status" value="1"/>
</dbReference>